<proteinExistence type="inferred from homology"/>
<evidence type="ECO:0000256" key="6">
    <source>
        <dbReference type="SAM" id="Phobius"/>
    </source>
</evidence>
<keyword evidence="4 6" id="KW-1133">Transmembrane helix</keyword>
<keyword evidence="5 6" id="KW-0472">Membrane</keyword>
<dbReference type="GO" id="GO:0015179">
    <property type="term" value="F:L-amino acid transmembrane transporter activity"/>
    <property type="evidence" value="ECO:0007669"/>
    <property type="project" value="TreeGrafter"/>
</dbReference>
<dbReference type="AlphaFoldDB" id="A0A9W9X7A5"/>
<feature type="transmembrane region" description="Helical" evidence="6">
    <location>
        <begin position="349"/>
        <end position="370"/>
    </location>
</feature>
<name>A0A9W9X7A5_9EURO</name>
<comment type="caution">
    <text evidence="8">The sequence shown here is derived from an EMBL/GenBank/DDBJ whole genome shotgun (WGS) entry which is preliminary data.</text>
</comment>
<reference evidence="8" key="2">
    <citation type="journal article" date="2023" name="IMA Fungus">
        <title>Comparative genomic study of the Penicillium genus elucidates a diverse pangenome and 15 lateral gene transfer events.</title>
        <authorList>
            <person name="Petersen C."/>
            <person name="Sorensen T."/>
            <person name="Nielsen M.R."/>
            <person name="Sondergaard T.E."/>
            <person name="Sorensen J.L."/>
            <person name="Fitzpatrick D.A."/>
            <person name="Frisvad J.C."/>
            <person name="Nielsen K.L."/>
        </authorList>
    </citation>
    <scope>NUCLEOTIDE SEQUENCE</scope>
    <source>
        <strain evidence="8">IBT 30728</strain>
    </source>
</reference>
<feature type="transmembrane region" description="Helical" evidence="6">
    <location>
        <begin position="59"/>
        <end position="77"/>
    </location>
</feature>
<dbReference type="FunFam" id="1.20.1740.10:FF:000039">
    <property type="entry name" value="Neutral amino acid transporter (Eurofung)"/>
    <property type="match status" value="1"/>
</dbReference>
<evidence type="ECO:0000256" key="2">
    <source>
        <dbReference type="ARBA" id="ARBA00008066"/>
    </source>
</evidence>
<comment type="subcellular location">
    <subcellularLocation>
        <location evidence="1">Membrane</location>
        <topology evidence="1">Multi-pass membrane protein</topology>
    </subcellularLocation>
</comment>
<evidence type="ECO:0000256" key="4">
    <source>
        <dbReference type="ARBA" id="ARBA00022989"/>
    </source>
</evidence>
<organism evidence="8 9">
    <name type="scientific">Penicillium diatomitis</name>
    <dbReference type="NCBI Taxonomy" id="2819901"/>
    <lineage>
        <taxon>Eukaryota</taxon>
        <taxon>Fungi</taxon>
        <taxon>Dikarya</taxon>
        <taxon>Ascomycota</taxon>
        <taxon>Pezizomycotina</taxon>
        <taxon>Eurotiomycetes</taxon>
        <taxon>Eurotiomycetidae</taxon>
        <taxon>Eurotiales</taxon>
        <taxon>Aspergillaceae</taxon>
        <taxon>Penicillium</taxon>
    </lineage>
</organism>
<feature type="transmembrane region" description="Helical" evidence="6">
    <location>
        <begin position="266"/>
        <end position="287"/>
    </location>
</feature>
<feature type="transmembrane region" description="Helical" evidence="6">
    <location>
        <begin position="232"/>
        <end position="254"/>
    </location>
</feature>
<dbReference type="InterPro" id="IPR013057">
    <property type="entry name" value="AA_transpt_TM"/>
</dbReference>
<evidence type="ECO:0000313" key="9">
    <source>
        <dbReference type="Proteomes" id="UP001148312"/>
    </source>
</evidence>
<feature type="domain" description="Amino acid transporter transmembrane" evidence="7">
    <location>
        <begin position="53"/>
        <end position="431"/>
    </location>
</feature>
<evidence type="ECO:0000256" key="5">
    <source>
        <dbReference type="ARBA" id="ARBA00023136"/>
    </source>
</evidence>
<dbReference type="Gene3D" id="1.20.1740.10">
    <property type="entry name" value="Amino acid/polyamine transporter I"/>
    <property type="match status" value="1"/>
</dbReference>
<gene>
    <name evidence="8" type="ORF">N7539_005590</name>
</gene>
<feature type="transmembrane region" description="Helical" evidence="6">
    <location>
        <begin position="83"/>
        <end position="102"/>
    </location>
</feature>
<feature type="transmembrane region" description="Helical" evidence="6">
    <location>
        <begin position="415"/>
        <end position="434"/>
    </location>
</feature>
<dbReference type="PANTHER" id="PTHR22950:SF668">
    <property type="entry name" value="AMINO ACID TRANSPORTER (EUROFUNG)"/>
    <property type="match status" value="1"/>
</dbReference>
<sequence>MSIVQAPQQTGPTRDVETYHDHDDAEKAYAEKPTPTDDPFGNEENGEVKYRVMKWWQSGMLMVAENISLGILSLPSAVATLGIVPAFIIILGLSAISWYTGLIMGQFKLRYPHVHSMGDAGEMLMGKFGRELCYWGQLLFIIFLMASHILTFTVLFNTITDHGTCTIVFGVIGLVVSCICALPRTSEKVFIMSTVSAASILIATIVTMISIGVQAPDNVQNDIVTEPTFVKAFLAVTNIVFAFIAHVSFFGIMSEMQDPAEFPKSLAMLQIVDTIMYIVAAMVIYCYAGPGVSSPALSSAGPLMKKVAYGLAIPTVIVAGVVFGHVACKYIYVRIFRGEHAHHMHERSWLATGTWVAIGLTTWTIAWVIAESIPVFNDLLSLISALFGSWFSYGLPAIFWMVMNKGQWFSSPKKIFLFVINVAILGFACAILEYPSILTPSQCGLGLYVSGKSINKSTSSASWTCASNAI</sequence>
<feature type="transmembrane region" description="Helical" evidence="6">
    <location>
        <begin position="162"/>
        <end position="182"/>
    </location>
</feature>
<evidence type="ECO:0000256" key="1">
    <source>
        <dbReference type="ARBA" id="ARBA00004141"/>
    </source>
</evidence>
<dbReference type="PANTHER" id="PTHR22950">
    <property type="entry name" value="AMINO ACID TRANSPORTER"/>
    <property type="match status" value="1"/>
</dbReference>
<dbReference type="Pfam" id="PF01490">
    <property type="entry name" value="Aa_trans"/>
    <property type="match status" value="1"/>
</dbReference>
<dbReference type="GeneID" id="81625441"/>
<evidence type="ECO:0000259" key="7">
    <source>
        <dbReference type="Pfam" id="PF01490"/>
    </source>
</evidence>
<evidence type="ECO:0000313" key="8">
    <source>
        <dbReference type="EMBL" id="KAJ5485602.1"/>
    </source>
</evidence>
<reference evidence="8" key="1">
    <citation type="submission" date="2022-12" db="EMBL/GenBank/DDBJ databases">
        <authorList>
            <person name="Petersen C."/>
        </authorList>
    </citation>
    <scope>NUCLEOTIDE SEQUENCE</scope>
    <source>
        <strain evidence="8">IBT 30728</strain>
    </source>
</reference>
<dbReference type="Proteomes" id="UP001148312">
    <property type="component" value="Unassembled WGS sequence"/>
</dbReference>
<feature type="transmembrane region" description="Helical" evidence="6">
    <location>
        <begin position="382"/>
        <end position="403"/>
    </location>
</feature>
<keyword evidence="3 6" id="KW-0812">Transmembrane</keyword>
<feature type="transmembrane region" description="Helical" evidence="6">
    <location>
        <begin position="307"/>
        <end position="328"/>
    </location>
</feature>
<keyword evidence="9" id="KW-1185">Reference proteome</keyword>
<dbReference type="RefSeq" id="XP_056790386.1">
    <property type="nucleotide sequence ID" value="XM_056935192.1"/>
</dbReference>
<accession>A0A9W9X7A5</accession>
<protein>
    <recommendedName>
        <fullName evidence="7">Amino acid transporter transmembrane domain-containing protein</fullName>
    </recommendedName>
</protein>
<feature type="transmembrane region" description="Helical" evidence="6">
    <location>
        <begin position="132"/>
        <end position="156"/>
    </location>
</feature>
<comment type="similarity">
    <text evidence="2">Belongs to the amino acid/polyamine transporter 2 family.</text>
</comment>
<feature type="transmembrane region" description="Helical" evidence="6">
    <location>
        <begin position="189"/>
        <end position="212"/>
    </location>
</feature>
<dbReference type="EMBL" id="JAPWDQ010000005">
    <property type="protein sequence ID" value="KAJ5485602.1"/>
    <property type="molecule type" value="Genomic_DNA"/>
</dbReference>
<evidence type="ECO:0000256" key="3">
    <source>
        <dbReference type="ARBA" id="ARBA00022692"/>
    </source>
</evidence>
<dbReference type="GO" id="GO:0016020">
    <property type="term" value="C:membrane"/>
    <property type="evidence" value="ECO:0007669"/>
    <property type="project" value="UniProtKB-SubCell"/>
</dbReference>